<feature type="transmembrane region" description="Helical" evidence="1">
    <location>
        <begin position="12"/>
        <end position="33"/>
    </location>
</feature>
<evidence type="ECO:0000313" key="3">
    <source>
        <dbReference type="Proteomes" id="UP000217209"/>
    </source>
</evidence>
<reference evidence="2 3" key="1">
    <citation type="submission" date="2016-12" db="EMBL/GenBank/DDBJ databases">
        <authorList>
            <person name="Song W.-J."/>
            <person name="Kurnit D.M."/>
        </authorList>
    </citation>
    <scope>NUCLEOTIDE SEQUENCE [LARGE SCALE GENOMIC DNA]</scope>
    <source>
        <strain evidence="2 3">DSM 30827</strain>
    </source>
</reference>
<keyword evidence="1" id="KW-0812">Transmembrane</keyword>
<keyword evidence="1" id="KW-1133">Transmembrane helix</keyword>
<dbReference type="Pfam" id="PF05437">
    <property type="entry name" value="AzlD"/>
    <property type="match status" value="1"/>
</dbReference>
<sequence>MGNYGLPPGVSLGMVAAVLIPAAIVTVLLRALPFSLLRVLRNSPFIEFLGVFMPVGVMTVLVVYTLVGYSAEPARLGVAVGCLAFTLLLQRWKRRADLSILGGTALYMLIANILL</sequence>
<dbReference type="PIRSF" id="PIRSF003203">
    <property type="entry name" value="AzlD"/>
    <property type="match status" value="1"/>
</dbReference>
<keyword evidence="1" id="KW-0472">Membrane</keyword>
<dbReference type="Proteomes" id="UP000217209">
    <property type="component" value="Chromosome"/>
</dbReference>
<organism evidence="2 3">
    <name type="scientific">Corynebacterium glaucum</name>
    <dbReference type="NCBI Taxonomy" id="187491"/>
    <lineage>
        <taxon>Bacteria</taxon>
        <taxon>Bacillati</taxon>
        <taxon>Actinomycetota</taxon>
        <taxon>Actinomycetes</taxon>
        <taxon>Mycobacteriales</taxon>
        <taxon>Corynebacteriaceae</taxon>
        <taxon>Corynebacterium</taxon>
    </lineage>
</organism>
<keyword evidence="3" id="KW-1185">Reference proteome</keyword>
<protein>
    <submittedName>
        <fullName evidence="2">Branched-chain amino acid transport protein (AzlD)</fullName>
    </submittedName>
</protein>
<accession>A0A1Q2HZS3</accession>
<feature type="transmembrane region" description="Helical" evidence="1">
    <location>
        <begin position="45"/>
        <end position="67"/>
    </location>
</feature>
<evidence type="ECO:0000313" key="2">
    <source>
        <dbReference type="EMBL" id="AQQ16366.1"/>
    </source>
</evidence>
<dbReference type="AlphaFoldDB" id="A0A1Q2HZS3"/>
<proteinExistence type="predicted"/>
<dbReference type="InterPro" id="IPR008407">
    <property type="entry name" value="Brnchd-chn_aa_trnsp_AzlD"/>
</dbReference>
<feature type="transmembrane region" description="Helical" evidence="1">
    <location>
        <begin position="73"/>
        <end position="89"/>
    </location>
</feature>
<evidence type="ECO:0000256" key="1">
    <source>
        <dbReference type="SAM" id="Phobius"/>
    </source>
</evidence>
<name>A0A1Q2HZS3_9CORY</name>
<dbReference type="EMBL" id="CP019688">
    <property type="protein sequence ID" value="AQQ16366.1"/>
    <property type="molecule type" value="Genomic_DNA"/>
</dbReference>
<dbReference type="KEGG" id="cgv:CGLAU_12190"/>
<gene>
    <name evidence="2" type="ORF">CGLAU_12190</name>
</gene>